<dbReference type="RefSeq" id="WP_152600442.1">
    <property type="nucleotide sequence ID" value="NZ_JDUV01000036.1"/>
</dbReference>
<sequence>MERGRGRAKWVRIMGGNGASHGGARGGDIQGSRWSGRRPWVIAGVVLLVVIICVTVVWAWRRINADAILGAYELPAQSARRYTFEDMTEVADCNDPDDSSESKAAFQIAPENSAGAASENEHPPKDIYLVVPADDGKDPMRFEGFRCMAEALGMPDETQRDLIAQSKPFTEEAGAMPMDWNDLGFQGWHPNDGTFHLRITWYDPAALEE</sequence>
<name>A0A086ZTN0_9BIFI</name>
<feature type="transmembrane region" description="Helical" evidence="2">
    <location>
        <begin position="40"/>
        <end position="60"/>
    </location>
</feature>
<reference evidence="3 4" key="1">
    <citation type="submission" date="2014-03" db="EMBL/GenBank/DDBJ databases">
        <title>Genomics of Bifidobacteria.</title>
        <authorList>
            <person name="Ventura M."/>
            <person name="Milani C."/>
            <person name="Lugli G.A."/>
        </authorList>
    </citation>
    <scope>NUCLEOTIDE SEQUENCE [LARGE SCALE GENOMIC DNA]</scope>
    <source>
        <strain evidence="3 4">DSM 23973</strain>
    </source>
</reference>
<organism evidence="3 4">
    <name type="scientific">Bifidobacterium callitrichos DSM 23973</name>
    <dbReference type="NCBI Taxonomy" id="1437609"/>
    <lineage>
        <taxon>Bacteria</taxon>
        <taxon>Bacillati</taxon>
        <taxon>Actinomycetota</taxon>
        <taxon>Actinomycetes</taxon>
        <taxon>Bifidobacteriales</taxon>
        <taxon>Bifidobacteriaceae</taxon>
        <taxon>Bifidobacterium</taxon>
    </lineage>
</organism>
<keyword evidence="2" id="KW-0472">Membrane</keyword>
<evidence type="ECO:0000256" key="1">
    <source>
        <dbReference type="SAM" id="MobiDB-lite"/>
    </source>
</evidence>
<proteinExistence type="predicted"/>
<dbReference type="STRING" id="1437609.BCAL_2395"/>
<feature type="region of interest" description="Disordered" evidence="1">
    <location>
        <begin position="91"/>
        <end position="121"/>
    </location>
</feature>
<comment type="caution">
    <text evidence="3">The sequence shown here is derived from an EMBL/GenBank/DDBJ whole genome shotgun (WGS) entry which is preliminary data.</text>
</comment>
<dbReference type="EMBL" id="JGYS01000033">
    <property type="protein sequence ID" value="KFI49880.1"/>
    <property type="molecule type" value="Genomic_DNA"/>
</dbReference>
<protein>
    <submittedName>
        <fullName evidence="3">Uncharacterized protein</fullName>
    </submittedName>
</protein>
<evidence type="ECO:0000313" key="4">
    <source>
        <dbReference type="Proteomes" id="UP000029072"/>
    </source>
</evidence>
<dbReference type="OrthoDB" id="9886365at2"/>
<gene>
    <name evidence="3" type="ORF">BCAL_2395</name>
</gene>
<accession>A0A086ZTN0</accession>
<keyword evidence="2" id="KW-0812">Transmembrane</keyword>
<dbReference type="AlphaFoldDB" id="A0A086ZTN0"/>
<dbReference type="Proteomes" id="UP000029072">
    <property type="component" value="Unassembled WGS sequence"/>
</dbReference>
<keyword evidence="2" id="KW-1133">Transmembrane helix</keyword>
<evidence type="ECO:0000313" key="3">
    <source>
        <dbReference type="EMBL" id="KFI49880.1"/>
    </source>
</evidence>
<evidence type="ECO:0000256" key="2">
    <source>
        <dbReference type="SAM" id="Phobius"/>
    </source>
</evidence>